<proteinExistence type="inferred from homology"/>
<organism evidence="5 6">
    <name type="scientific">Pycnococcus provasolii</name>
    <dbReference type="NCBI Taxonomy" id="41880"/>
    <lineage>
        <taxon>Eukaryota</taxon>
        <taxon>Viridiplantae</taxon>
        <taxon>Chlorophyta</taxon>
        <taxon>Pseudoscourfieldiophyceae</taxon>
        <taxon>Pseudoscourfieldiales</taxon>
        <taxon>Pycnococcaceae</taxon>
        <taxon>Pycnococcus</taxon>
    </lineage>
</organism>
<comment type="cofactor">
    <cofactor evidence="2">
        <name>heme</name>
        <dbReference type="ChEBI" id="CHEBI:30413"/>
    </cofactor>
</comment>
<dbReference type="SUPFAM" id="SSF48264">
    <property type="entry name" value="Cytochrome P450"/>
    <property type="match status" value="1"/>
</dbReference>
<dbReference type="GO" id="GO:0016705">
    <property type="term" value="F:oxidoreductase activity, acting on paired donors, with incorporation or reduction of molecular oxygen"/>
    <property type="evidence" value="ECO:0007669"/>
    <property type="project" value="InterPro"/>
</dbReference>
<dbReference type="Proteomes" id="UP000660262">
    <property type="component" value="Unassembled WGS sequence"/>
</dbReference>
<keyword evidence="2 3" id="KW-0349">Heme</keyword>
<feature type="compositionally biased region" description="Low complexity" evidence="4">
    <location>
        <begin position="634"/>
        <end position="649"/>
    </location>
</feature>
<comment type="similarity">
    <text evidence="1 3">Belongs to the cytochrome P450 family.</text>
</comment>
<evidence type="ECO:0000256" key="4">
    <source>
        <dbReference type="SAM" id="MobiDB-lite"/>
    </source>
</evidence>
<name>A0A830HBD0_9CHLO</name>
<dbReference type="CDD" id="cd11046">
    <property type="entry name" value="CYP97"/>
    <property type="match status" value="1"/>
</dbReference>
<feature type="region of interest" description="Disordered" evidence="4">
    <location>
        <begin position="587"/>
        <end position="649"/>
    </location>
</feature>
<dbReference type="AlphaFoldDB" id="A0A830HBD0"/>
<dbReference type="PRINTS" id="PR00463">
    <property type="entry name" value="EP450I"/>
</dbReference>
<keyword evidence="2 3" id="KW-0479">Metal-binding</keyword>
<sequence length="649" mass="71874">MASSPAIKPRSFGPAPSKQLQWRHQLVSRSSSGRNIRGLVTRRSSANENDGEKIAATEDLEARIAAGEFSQYRGSKREALVKPVRKLLASDQGGPGRFLAYALAKASRQWRRNAAERMPEAKGDVRIALMGEDPLFVVLYKLYRAYGRVFQLSFGPKSFVVISDPKALKHVLVDNADNYTKGLLGEILDFVMGDGLIPADGELWKMRRRTVVPAVHRKYVAAMTEMFSECALRGVDKLDASIGTDLPEKGSGKSTSLDMESFFSRLTLDVIGKAVFNYEFDALSKDDAVIDAVYTLLREAEYRSITLLPYWRIPGVSRLVPRQRRCEEALTLVNGTLNTLIADCKQMVEADDEKFMEEYLSKSDPSILRFLVASGDDVTSKVLRDDLMTLLIAGHETSAAVLTWTFYLLAQNPKVAAKMRAEIDAAMPDGPSALTTDDISNKLRYTTRVIYESMRLYPQPPVLLRRSIEEDMVDGYKVRSEADVFISVWNIHRSEEHWGKDVLDFNPDRFGPLEDPHPNEVNTGYRFVAFGAGKRKCLGDMFALYENVVTLSMLQRAFDFELVNPDEPVGMETGATIHTKGGLNMRVRRRKDSSGGNGTVTSDDDLLNQMKMGKWESVSEMGAKASEDSSGASATPTAAAAPAAAANAN</sequence>
<dbReference type="InterPro" id="IPR002401">
    <property type="entry name" value="Cyt_P450_E_grp-I"/>
</dbReference>
<reference evidence="5" key="1">
    <citation type="submission" date="2020-10" db="EMBL/GenBank/DDBJ databases">
        <title>Unveiling of a novel bifunctional photoreceptor, Dualchrome1, isolated from a cosmopolitan green alga.</title>
        <authorList>
            <person name="Suzuki S."/>
            <person name="Kawachi M."/>
        </authorList>
    </citation>
    <scope>NUCLEOTIDE SEQUENCE</scope>
    <source>
        <strain evidence="5">NIES 2893</strain>
    </source>
</reference>
<comment type="caution">
    <text evidence="5">The sequence shown here is derived from an EMBL/GenBank/DDBJ whole genome shotgun (WGS) entry which is preliminary data.</text>
</comment>
<evidence type="ECO:0000256" key="3">
    <source>
        <dbReference type="RuleBase" id="RU000461"/>
    </source>
</evidence>
<dbReference type="OrthoDB" id="1470350at2759"/>
<dbReference type="GO" id="GO:0010291">
    <property type="term" value="F:beta-carotene 3-hydroxylase activity"/>
    <property type="evidence" value="ECO:0007669"/>
    <property type="project" value="TreeGrafter"/>
</dbReference>
<keyword evidence="6" id="KW-1185">Reference proteome</keyword>
<evidence type="ECO:0000256" key="2">
    <source>
        <dbReference type="PIRSR" id="PIRSR602401-1"/>
    </source>
</evidence>
<keyword evidence="3" id="KW-0503">Monooxygenase</keyword>
<dbReference type="GO" id="GO:0009507">
    <property type="term" value="C:chloroplast"/>
    <property type="evidence" value="ECO:0007669"/>
    <property type="project" value="TreeGrafter"/>
</dbReference>
<keyword evidence="3" id="KW-0560">Oxidoreductase</keyword>
<keyword evidence="2 3" id="KW-0408">Iron</keyword>
<feature type="binding site" description="axial binding residue" evidence="2">
    <location>
        <position position="537"/>
    </location>
    <ligand>
        <name>heme</name>
        <dbReference type="ChEBI" id="CHEBI:30413"/>
    </ligand>
    <ligandPart>
        <name>Fe</name>
        <dbReference type="ChEBI" id="CHEBI:18248"/>
    </ligandPart>
</feature>
<dbReference type="PANTHER" id="PTHR24291">
    <property type="entry name" value="CYTOCHROME P450 FAMILY 4"/>
    <property type="match status" value="1"/>
</dbReference>
<dbReference type="GO" id="GO:0020037">
    <property type="term" value="F:heme binding"/>
    <property type="evidence" value="ECO:0007669"/>
    <property type="project" value="InterPro"/>
</dbReference>
<dbReference type="InterPro" id="IPR001128">
    <property type="entry name" value="Cyt_P450"/>
</dbReference>
<dbReference type="PRINTS" id="PR00385">
    <property type="entry name" value="P450"/>
</dbReference>
<dbReference type="Pfam" id="PF00067">
    <property type="entry name" value="p450"/>
    <property type="match status" value="1"/>
</dbReference>
<evidence type="ECO:0000313" key="5">
    <source>
        <dbReference type="EMBL" id="GHP04656.1"/>
    </source>
</evidence>
<dbReference type="Gene3D" id="1.10.630.10">
    <property type="entry name" value="Cytochrome P450"/>
    <property type="match status" value="1"/>
</dbReference>
<dbReference type="InterPro" id="IPR017972">
    <property type="entry name" value="Cyt_P450_CS"/>
</dbReference>
<accession>A0A830HBD0</accession>
<dbReference type="InterPro" id="IPR036396">
    <property type="entry name" value="Cyt_P450_sf"/>
</dbReference>
<dbReference type="GO" id="GO:0005506">
    <property type="term" value="F:iron ion binding"/>
    <property type="evidence" value="ECO:0007669"/>
    <property type="project" value="InterPro"/>
</dbReference>
<protein>
    <recommendedName>
        <fullName evidence="7">Cytochrome P450</fullName>
    </recommendedName>
</protein>
<dbReference type="PROSITE" id="PS00086">
    <property type="entry name" value="CYTOCHROME_P450"/>
    <property type="match status" value="1"/>
</dbReference>
<gene>
    <name evidence="5" type="ORF">PPROV_000341000</name>
</gene>
<dbReference type="PANTHER" id="PTHR24291:SF171">
    <property type="entry name" value="PROTEIN LUTEIN DEFICIENT 5, CHLOROPLASTIC"/>
    <property type="match status" value="1"/>
</dbReference>
<evidence type="ECO:0000313" key="6">
    <source>
        <dbReference type="Proteomes" id="UP000660262"/>
    </source>
</evidence>
<evidence type="ECO:0008006" key="7">
    <source>
        <dbReference type="Google" id="ProtNLM"/>
    </source>
</evidence>
<evidence type="ECO:0000256" key="1">
    <source>
        <dbReference type="ARBA" id="ARBA00010617"/>
    </source>
</evidence>
<dbReference type="InterPro" id="IPR050196">
    <property type="entry name" value="Cytochrome_P450_Monoox"/>
</dbReference>
<dbReference type="GO" id="GO:0016123">
    <property type="term" value="P:xanthophyll biosynthetic process"/>
    <property type="evidence" value="ECO:0007669"/>
    <property type="project" value="TreeGrafter"/>
</dbReference>
<feature type="region of interest" description="Disordered" evidence="4">
    <location>
        <begin position="1"/>
        <end position="51"/>
    </location>
</feature>
<feature type="compositionally biased region" description="Polar residues" evidence="4">
    <location>
        <begin position="18"/>
        <end position="34"/>
    </location>
</feature>
<dbReference type="EMBL" id="BNJQ01000008">
    <property type="protein sequence ID" value="GHP04656.1"/>
    <property type="molecule type" value="Genomic_DNA"/>
</dbReference>